<organism evidence="4 5">
    <name type="scientific">Thauera sedimentorum</name>
    <dbReference type="NCBI Taxonomy" id="2767595"/>
    <lineage>
        <taxon>Bacteria</taxon>
        <taxon>Pseudomonadati</taxon>
        <taxon>Pseudomonadota</taxon>
        <taxon>Betaproteobacteria</taxon>
        <taxon>Rhodocyclales</taxon>
        <taxon>Zoogloeaceae</taxon>
        <taxon>Thauera</taxon>
    </lineage>
</organism>
<dbReference type="InterPro" id="IPR009057">
    <property type="entry name" value="Homeodomain-like_sf"/>
</dbReference>
<dbReference type="PANTHER" id="PTHR43130">
    <property type="entry name" value="ARAC-FAMILY TRANSCRIPTIONAL REGULATOR"/>
    <property type="match status" value="1"/>
</dbReference>
<dbReference type="InterPro" id="IPR029062">
    <property type="entry name" value="Class_I_gatase-like"/>
</dbReference>
<dbReference type="Gene3D" id="3.40.50.880">
    <property type="match status" value="1"/>
</dbReference>
<feature type="domain" description="HTH araC/xylS-type" evidence="3">
    <location>
        <begin position="217"/>
        <end position="312"/>
    </location>
</feature>
<gene>
    <name evidence="4" type="ORF">IFO67_14810</name>
</gene>
<keyword evidence="5" id="KW-1185">Reference proteome</keyword>
<dbReference type="CDD" id="cd03137">
    <property type="entry name" value="GATase1_AraC_1"/>
    <property type="match status" value="1"/>
</dbReference>
<dbReference type="SMART" id="SM00342">
    <property type="entry name" value="HTH_ARAC"/>
    <property type="match status" value="1"/>
</dbReference>
<dbReference type="PANTHER" id="PTHR43130:SF3">
    <property type="entry name" value="HTH-TYPE TRANSCRIPTIONAL REGULATOR RV1931C"/>
    <property type="match status" value="1"/>
</dbReference>
<dbReference type="Pfam" id="PF01965">
    <property type="entry name" value="DJ-1_PfpI"/>
    <property type="match status" value="1"/>
</dbReference>
<dbReference type="EMBL" id="JACYTO010000002">
    <property type="protein sequence ID" value="MBD8504165.1"/>
    <property type="molecule type" value="Genomic_DNA"/>
</dbReference>
<dbReference type="SUPFAM" id="SSF46689">
    <property type="entry name" value="Homeodomain-like"/>
    <property type="match status" value="1"/>
</dbReference>
<name>A0ABR9BCV7_9RHOO</name>
<accession>A0ABR9BCV7</accession>
<dbReference type="Pfam" id="PF12833">
    <property type="entry name" value="HTH_18"/>
    <property type="match status" value="1"/>
</dbReference>
<comment type="caution">
    <text evidence="4">The sequence shown here is derived from an EMBL/GenBank/DDBJ whole genome shotgun (WGS) entry which is preliminary data.</text>
</comment>
<sequence>MTLQVWFALTPNVLLLDYAGPAEALRIAAQMGADLQVHHCAPVARLPTSVGVDLAGLAPLPEVLPPESLVLLAGNTNEAVDHALPEARMVIDWLARAPRAETLLASVCSGALLLARAGRLAGRRCTTHYSLTEELRRLAPDARVEDDRLFVDDGPVLTSAGITTGIDLALYLIERHCGPALAAAVARRMVVFMRRSGQDPQLSPWLAWRNHLHPAVHRAQDAIARDPARRWTIEELAERAHVSARHLTRLFATHAGVGVTEYQQRLRLACARGLLVDRRLTLEQIAEKSGFGSARDLRRVWRLREGAPLARA</sequence>
<evidence type="ECO:0000313" key="5">
    <source>
        <dbReference type="Proteomes" id="UP000603602"/>
    </source>
</evidence>
<evidence type="ECO:0000259" key="3">
    <source>
        <dbReference type="PROSITE" id="PS01124"/>
    </source>
</evidence>
<dbReference type="InterPro" id="IPR018060">
    <property type="entry name" value="HTH_AraC"/>
</dbReference>
<evidence type="ECO:0000256" key="1">
    <source>
        <dbReference type="ARBA" id="ARBA00023015"/>
    </source>
</evidence>
<dbReference type="InterPro" id="IPR052158">
    <property type="entry name" value="INH-QAR"/>
</dbReference>
<dbReference type="Gene3D" id="1.10.10.60">
    <property type="entry name" value="Homeodomain-like"/>
    <property type="match status" value="1"/>
</dbReference>
<evidence type="ECO:0000256" key="2">
    <source>
        <dbReference type="ARBA" id="ARBA00023163"/>
    </source>
</evidence>
<dbReference type="PROSITE" id="PS01124">
    <property type="entry name" value="HTH_ARAC_FAMILY_2"/>
    <property type="match status" value="1"/>
</dbReference>
<keyword evidence="1" id="KW-0805">Transcription regulation</keyword>
<keyword evidence="2" id="KW-0804">Transcription</keyword>
<protein>
    <submittedName>
        <fullName evidence="4">DJ-1/PfpI family protein</fullName>
    </submittedName>
</protein>
<dbReference type="InterPro" id="IPR002818">
    <property type="entry name" value="DJ-1/PfpI"/>
</dbReference>
<evidence type="ECO:0000313" key="4">
    <source>
        <dbReference type="EMBL" id="MBD8504165.1"/>
    </source>
</evidence>
<dbReference type="SUPFAM" id="SSF52317">
    <property type="entry name" value="Class I glutamine amidotransferase-like"/>
    <property type="match status" value="1"/>
</dbReference>
<dbReference type="Proteomes" id="UP000603602">
    <property type="component" value="Unassembled WGS sequence"/>
</dbReference>
<reference evidence="5" key="1">
    <citation type="submission" date="2023-07" db="EMBL/GenBank/DDBJ databases">
        <title>Thauera sp. CAU 1555 isolated from sand of Yaerae Beach.</title>
        <authorList>
            <person name="Kim W."/>
        </authorList>
    </citation>
    <scope>NUCLEOTIDE SEQUENCE [LARGE SCALE GENOMIC DNA]</scope>
    <source>
        <strain evidence="5">CAU 1555</strain>
    </source>
</reference>
<proteinExistence type="predicted"/>
<dbReference type="RefSeq" id="WP_187718937.1">
    <property type="nucleotide sequence ID" value="NZ_JACTAH010000002.1"/>
</dbReference>